<dbReference type="InterPro" id="IPR001851">
    <property type="entry name" value="ABC_transp_permease"/>
</dbReference>
<keyword evidence="5" id="KW-0997">Cell inner membrane</keyword>
<feature type="transmembrane region" description="Helical" evidence="11">
    <location>
        <begin position="114"/>
        <end position="133"/>
    </location>
</feature>
<dbReference type="CDD" id="cd06579">
    <property type="entry name" value="TM_PBP1_transp_AraH_like"/>
    <property type="match status" value="1"/>
</dbReference>
<dbReference type="EMBL" id="WWCP01000030">
    <property type="protein sequence ID" value="MYM84299.1"/>
    <property type="molecule type" value="Genomic_DNA"/>
</dbReference>
<keyword evidence="3" id="KW-0813">Transport</keyword>
<evidence type="ECO:0000256" key="6">
    <source>
        <dbReference type="ARBA" id="ARBA00022692"/>
    </source>
</evidence>
<dbReference type="GO" id="GO:0022857">
    <property type="term" value="F:transmembrane transporter activity"/>
    <property type="evidence" value="ECO:0007669"/>
    <property type="project" value="InterPro"/>
</dbReference>
<evidence type="ECO:0000256" key="10">
    <source>
        <dbReference type="ARBA" id="ARBA00039381"/>
    </source>
</evidence>
<evidence type="ECO:0000256" key="4">
    <source>
        <dbReference type="ARBA" id="ARBA00022475"/>
    </source>
</evidence>
<feature type="transmembrane region" description="Helical" evidence="11">
    <location>
        <begin position="233"/>
        <end position="251"/>
    </location>
</feature>
<accession>A0A6L8MNI3</accession>
<evidence type="ECO:0000256" key="7">
    <source>
        <dbReference type="ARBA" id="ARBA00022989"/>
    </source>
</evidence>
<dbReference type="RefSeq" id="WP_161020844.1">
    <property type="nucleotide sequence ID" value="NZ_WWCP01000030.1"/>
</dbReference>
<dbReference type="Proteomes" id="UP000474565">
    <property type="component" value="Unassembled WGS sequence"/>
</dbReference>
<feature type="transmembrane region" description="Helical" evidence="11">
    <location>
        <begin position="272"/>
        <end position="300"/>
    </location>
</feature>
<feature type="transmembrane region" description="Helical" evidence="11">
    <location>
        <begin position="139"/>
        <end position="160"/>
    </location>
</feature>
<proteinExistence type="predicted"/>
<dbReference type="AlphaFoldDB" id="A0A6L8MNI3"/>
<evidence type="ECO:0000256" key="9">
    <source>
        <dbReference type="ARBA" id="ARBA00025439"/>
    </source>
</evidence>
<keyword evidence="4" id="KW-1003">Cell membrane</keyword>
<dbReference type="Pfam" id="PF02653">
    <property type="entry name" value="BPD_transp_2"/>
    <property type="match status" value="1"/>
</dbReference>
<feature type="transmembrane region" description="Helical" evidence="11">
    <location>
        <begin position="312"/>
        <end position="332"/>
    </location>
</feature>
<comment type="subcellular location">
    <subcellularLocation>
        <location evidence="1">Cell membrane</location>
        <topology evidence="1">Multi-pass membrane protein</topology>
    </subcellularLocation>
</comment>
<dbReference type="PANTHER" id="PTHR32196:SF71">
    <property type="entry name" value="AUTOINDUCER 2 IMPORT SYSTEM PERMEASE PROTEIN LSRD"/>
    <property type="match status" value="1"/>
</dbReference>
<keyword evidence="7 11" id="KW-1133">Transmembrane helix</keyword>
<evidence type="ECO:0000256" key="2">
    <source>
        <dbReference type="ARBA" id="ARBA00011262"/>
    </source>
</evidence>
<feature type="transmembrane region" description="Helical" evidence="11">
    <location>
        <begin position="35"/>
        <end position="56"/>
    </location>
</feature>
<sequence>MTTISTDKPAAHSSRYVIADQPPGGLRAALASREALLALLLLLALCANGMLLPHFLDPYNLADSTFNFSEKALIALPMALLIICREIDISVSGILALSSVAMGLAHANGMPPEALLPIAIATGMLCGCLNGILVTQFGLPSIVVTIGTVSLFRGLASVVLGDQAFTGYPQTMAEWGQGYFFDFIPREFIVLLVCAALFAGVLHATSWGRRIYAIGNNPVAARFSGIHVERYRLMLFMLTGAMAGLAGYLLTGRIGSTRPNIAMGWELEIITMVILGGVSIAGGAGTIAGVLLAVLTLGAVTYGLQMANIPGIYMTIVIGVLLLATIALPRLLRGAGAKSYFSLWREKKKPR</sequence>
<keyword evidence="6 11" id="KW-0812">Transmembrane</keyword>
<evidence type="ECO:0000313" key="13">
    <source>
        <dbReference type="Proteomes" id="UP000474565"/>
    </source>
</evidence>
<evidence type="ECO:0000256" key="3">
    <source>
        <dbReference type="ARBA" id="ARBA00022448"/>
    </source>
</evidence>
<comment type="function">
    <text evidence="9">Part of the ABC transporter complex LsrABCD involved in autoinducer 2 (AI-2) import. Probably responsible for the translocation of the substrate across the membrane.</text>
</comment>
<feature type="transmembrane region" description="Helical" evidence="11">
    <location>
        <begin position="188"/>
        <end position="208"/>
    </location>
</feature>
<reference evidence="12 13" key="1">
    <citation type="submission" date="2019-12" db="EMBL/GenBank/DDBJ databases">
        <title>Novel species isolated from a subtropical stream in China.</title>
        <authorList>
            <person name="Lu H."/>
        </authorList>
    </citation>
    <scope>NUCLEOTIDE SEQUENCE [LARGE SCALE GENOMIC DNA]</scope>
    <source>
        <strain evidence="12 13">FT50W</strain>
    </source>
</reference>
<gene>
    <name evidence="12" type="ORF">GTP44_20385</name>
</gene>
<name>A0A6L8MNI3_9BURK</name>
<evidence type="ECO:0000256" key="1">
    <source>
        <dbReference type="ARBA" id="ARBA00004651"/>
    </source>
</evidence>
<comment type="subunit">
    <text evidence="2">The complex is composed of two ATP-binding proteins (LsrA), two transmembrane proteins (LsrC and LsrD) and a solute-binding protein (LsrB).</text>
</comment>
<evidence type="ECO:0000256" key="5">
    <source>
        <dbReference type="ARBA" id="ARBA00022519"/>
    </source>
</evidence>
<protein>
    <recommendedName>
        <fullName evidence="10">Autoinducer 2 import system permease protein LsrD</fullName>
    </recommendedName>
</protein>
<keyword evidence="8 11" id="KW-0472">Membrane</keyword>
<organism evidence="12 13">
    <name type="scientific">Duganella lactea</name>
    <dbReference type="NCBI Taxonomy" id="2692173"/>
    <lineage>
        <taxon>Bacteria</taxon>
        <taxon>Pseudomonadati</taxon>
        <taxon>Pseudomonadota</taxon>
        <taxon>Betaproteobacteria</taxon>
        <taxon>Burkholderiales</taxon>
        <taxon>Oxalobacteraceae</taxon>
        <taxon>Telluria group</taxon>
        <taxon>Duganella</taxon>
    </lineage>
</organism>
<dbReference type="PANTHER" id="PTHR32196">
    <property type="entry name" value="ABC TRANSPORTER PERMEASE PROTEIN YPHD-RELATED-RELATED"/>
    <property type="match status" value="1"/>
</dbReference>
<dbReference type="GO" id="GO:0005886">
    <property type="term" value="C:plasma membrane"/>
    <property type="evidence" value="ECO:0007669"/>
    <property type="project" value="UniProtKB-SubCell"/>
</dbReference>
<feature type="transmembrane region" description="Helical" evidence="11">
    <location>
        <begin position="76"/>
        <end position="102"/>
    </location>
</feature>
<evidence type="ECO:0000313" key="12">
    <source>
        <dbReference type="EMBL" id="MYM84299.1"/>
    </source>
</evidence>
<evidence type="ECO:0000256" key="8">
    <source>
        <dbReference type="ARBA" id="ARBA00023136"/>
    </source>
</evidence>
<comment type="caution">
    <text evidence="12">The sequence shown here is derived from an EMBL/GenBank/DDBJ whole genome shotgun (WGS) entry which is preliminary data.</text>
</comment>
<evidence type="ECO:0000256" key="11">
    <source>
        <dbReference type="SAM" id="Phobius"/>
    </source>
</evidence>